<dbReference type="Pfam" id="PF00534">
    <property type="entry name" value="Glycos_transf_1"/>
    <property type="match status" value="1"/>
</dbReference>
<feature type="domain" description="Glycosyl transferase family 1" evidence="3">
    <location>
        <begin position="185"/>
        <end position="337"/>
    </location>
</feature>
<accession>A0AAW4FSF3</accession>
<dbReference type="EMBL" id="WXFA01000024">
    <property type="protein sequence ID" value="MBM3094299.1"/>
    <property type="molecule type" value="Genomic_DNA"/>
</dbReference>
<evidence type="ECO:0000259" key="3">
    <source>
        <dbReference type="Pfam" id="PF00534"/>
    </source>
</evidence>
<dbReference type="CDD" id="cd03820">
    <property type="entry name" value="GT4_AmsD-like"/>
    <property type="match status" value="1"/>
</dbReference>
<dbReference type="InterPro" id="IPR001296">
    <property type="entry name" value="Glyco_trans_1"/>
</dbReference>
<dbReference type="PANTHER" id="PTHR12526:SF510">
    <property type="entry name" value="D-INOSITOL 3-PHOSPHATE GLYCOSYLTRANSFERASE"/>
    <property type="match status" value="1"/>
</dbReference>
<keyword evidence="1" id="KW-0328">Glycosyltransferase</keyword>
<keyword evidence="6" id="KW-1185">Reference proteome</keyword>
<protein>
    <submittedName>
        <fullName evidence="5">Glycosyltransferase</fullName>
    </submittedName>
</protein>
<gene>
    <name evidence="5" type="ORF">GFB56_26505</name>
</gene>
<dbReference type="AlphaFoldDB" id="A0AAW4FSF3"/>
<keyword evidence="2" id="KW-0808">Transferase</keyword>
<organism evidence="5 6">
    <name type="scientific">Ensifer canadensis</name>
    <dbReference type="NCBI Taxonomy" id="555315"/>
    <lineage>
        <taxon>Bacteria</taxon>
        <taxon>Pseudomonadati</taxon>
        <taxon>Pseudomonadota</taxon>
        <taxon>Alphaproteobacteria</taxon>
        <taxon>Hyphomicrobiales</taxon>
        <taxon>Rhizobiaceae</taxon>
        <taxon>Sinorhizobium/Ensifer group</taxon>
        <taxon>Ensifer</taxon>
    </lineage>
</organism>
<evidence type="ECO:0000259" key="4">
    <source>
        <dbReference type="Pfam" id="PF13579"/>
    </source>
</evidence>
<evidence type="ECO:0000256" key="1">
    <source>
        <dbReference type="ARBA" id="ARBA00022676"/>
    </source>
</evidence>
<comment type="caution">
    <text evidence="5">The sequence shown here is derived from an EMBL/GenBank/DDBJ whole genome shotgun (WGS) entry which is preliminary data.</text>
</comment>
<evidence type="ECO:0000313" key="6">
    <source>
        <dbReference type="Proteomes" id="UP000744980"/>
    </source>
</evidence>
<reference evidence="5 6" key="1">
    <citation type="submission" date="2020-01" db="EMBL/GenBank/DDBJ databases">
        <title>Draft genome assembly of Ensifer adhaerens T173.</title>
        <authorList>
            <person name="Craig J.E."/>
            <person name="Stinchcombe J.R."/>
        </authorList>
    </citation>
    <scope>NUCLEOTIDE SEQUENCE [LARGE SCALE GENOMIC DNA]</scope>
    <source>
        <strain evidence="5 6">T173</strain>
    </source>
</reference>
<sequence>MRLALVEAGLGAGGTERVVSLIVKDRHARGDEVHVFAFSSDEDDIYFSLPSGVTVHRLPDAREGPFSRSSIKTVNRILRLRAELRKLRPDVVLSFLTKINIVSLLSTRGLGIPVLVSERNNPGAQPKHFLWNMIEPLVLSQAHRLIMQTEAISKTLPTSLRTKAVVIGNPCDRNRIRKPTRRALRVVAVGRLVDQKGFDTLIEAFANVCAEVPEWCLTIYGEGPDRHQLQERIRARHMQDRISLAGVTAKAGSWIDDAALFVLSSRYEGFPNVLMEAMAAGLAVISTRCDFGPAEIIEDGVSGLLVPVDDVDSLAAALKLLMLDESLRGSFAEAGYQTVLRFSTETIMAKWDSCIRQVTAANRRSPKRPLRRGRDELRSGE</sequence>
<dbReference type="Pfam" id="PF13579">
    <property type="entry name" value="Glyco_trans_4_4"/>
    <property type="match status" value="1"/>
</dbReference>
<dbReference type="InterPro" id="IPR028098">
    <property type="entry name" value="Glyco_trans_4-like_N"/>
</dbReference>
<feature type="domain" description="Glycosyltransferase subfamily 4-like N-terminal" evidence="4">
    <location>
        <begin position="13"/>
        <end position="168"/>
    </location>
</feature>
<dbReference type="SUPFAM" id="SSF53756">
    <property type="entry name" value="UDP-Glycosyltransferase/glycogen phosphorylase"/>
    <property type="match status" value="1"/>
</dbReference>
<evidence type="ECO:0000313" key="5">
    <source>
        <dbReference type="EMBL" id="MBM3094299.1"/>
    </source>
</evidence>
<dbReference type="Proteomes" id="UP000744980">
    <property type="component" value="Unassembled WGS sequence"/>
</dbReference>
<dbReference type="RefSeq" id="WP_203529083.1">
    <property type="nucleotide sequence ID" value="NZ_CP083374.1"/>
</dbReference>
<dbReference type="PANTHER" id="PTHR12526">
    <property type="entry name" value="GLYCOSYLTRANSFERASE"/>
    <property type="match status" value="1"/>
</dbReference>
<name>A0AAW4FSF3_9HYPH</name>
<evidence type="ECO:0000256" key="2">
    <source>
        <dbReference type="ARBA" id="ARBA00022679"/>
    </source>
</evidence>
<dbReference type="GO" id="GO:0016757">
    <property type="term" value="F:glycosyltransferase activity"/>
    <property type="evidence" value="ECO:0007669"/>
    <property type="project" value="UniProtKB-KW"/>
</dbReference>
<dbReference type="Gene3D" id="3.40.50.2000">
    <property type="entry name" value="Glycogen Phosphorylase B"/>
    <property type="match status" value="2"/>
</dbReference>
<proteinExistence type="predicted"/>